<dbReference type="RefSeq" id="XP_008534231.2">
    <property type="nucleotide sequence ID" value="XM_008536009.2"/>
</dbReference>
<accession>A0ABM2FF28</accession>
<evidence type="ECO:0000313" key="2">
    <source>
        <dbReference type="RefSeq" id="XP_008534231.2"/>
    </source>
</evidence>
<dbReference type="GeneID" id="103561415"/>
<gene>
    <name evidence="2" type="primary">C4H7orf78</name>
</gene>
<organism evidence="1 2">
    <name type="scientific">Equus przewalskii</name>
    <name type="common">Przewalski's horse</name>
    <name type="synonym">Equus caballus przewalskii</name>
    <dbReference type="NCBI Taxonomy" id="9798"/>
    <lineage>
        <taxon>Eukaryota</taxon>
        <taxon>Metazoa</taxon>
        <taxon>Chordata</taxon>
        <taxon>Craniata</taxon>
        <taxon>Vertebrata</taxon>
        <taxon>Euteleostomi</taxon>
        <taxon>Mammalia</taxon>
        <taxon>Eutheria</taxon>
        <taxon>Laurasiatheria</taxon>
        <taxon>Perissodactyla</taxon>
        <taxon>Equidae</taxon>
        <taxon>Equus</taxon>
    </lineage>
</organism>
<reference evidence="2" key="1">
    <citation type="submission" date="2025-08" db="UniProtKB">
        <authorList>
            <consortium name="RefSeq"/>
        </authorList>
    </citation>
    <scope>IDENTIFICATION</scope>
    <source>
        <tissue evidence="2">Blood</tissue>
    </source>
</reference>
<protein>
    <submittedName>
        <fullName evidence="2">Uncharacterized protein</fullName>
    </submittedName>
</protein>
<dbReference type="Proteomes" id="UP001652662">
    <property type="component" value="Chromosome 4"/>
</dbReference>
<name>A0ABM2FF28_EQUPR</name>
<keyword evidence="1" id="KW-1185">Reference proteome</keyword>
<evidence type="ECO:0000313" key="1">
    <source>
        <dbReference type="Proteomes" id="UP001652662"/>
    </source>
</evidence>
<sequence length="288" mass="34271">MEKNLLPPPQPEMKVNVWEIKPPDFSYKLYKSMRCPEKPSRTMKEEQKRKKSNFQETVLHLPSIRKHPEKAAPPKFITTFPHVDSHKANLMFVKSGKYPNGVYFNPKPHDFRQYQRNLPNFVTTYERDPFGLKFKSQHLSVAHGCQLLKDDEHKNSMERFITYKPRERTWDSKLILPKAPWPVRSGSYTRHKRQRDAYSAFMDRVEEKFTKTCKQRQLMDPNNIELPEISPECSSSMHFLMRTPRDCGIILDSRKICTPPRQRHKKVLKQQIFQTKVVYLEISLLQQR</sequence>
<proteinExistence type="predicted"/>